<keyword evidence="2" id="KW-1185">Reference proteome</keyword>
<organism evidence="1 2">
    <name type="scientific">Plantactinospora veratri</name>
    <dbReference type="NCBI Taxonomy" id="1436122"/>
    <lineage>
        <taxon>Bacteria</taxon>
        <taxon>Bacillati</taxon>
        <taxon>Actinomycetota</taxon>
        <taxon>Actinomycetes</taxon>
        <taxon>Micromonosporales</taxon>
        <taxon>Micromonosporaceae</taxon>
        <taxon>Plantactinospora</taxon>
    </lineage>
</organism>
<dbReference type="EMBL" id="JAZGQL010000024">
    <property type="protein sequence ID" value="MEE6310258.1"/>
    <property type="molecule type" value="Genomic_DNA"/>
</dbReference>
<sequence length="123" mass="13090">MADVRDTADVPAVPPGWVPAACTLPTAEQPARLAGFDRLLGTAVRSVCRSEPTRLRLELTPTPRVASRVADLMMRESACCSFFTFRLGVADGRLCWDVGVPAGQVAVLDALAARVVPYGGHRA</sequence>
<protein>
    <recommendedName>
        <fullName evidence="3">Arsenate reductase</fullName>
    </recommendedName>
</protein>
<accession>A0ABU7SJZ4</accession>
<evidence type="ECO:0008006" key="3">
    <source>
        <dbReference type="Google" id="ProtNLM"/>
    </source>
</evidence>
<comment type="caution">
    <text evidence="1">The sequence shown here is derived from an EMBL/GenBank/DDBJ whole genome shotgun (WGS) entry which is preliminary data.</text>
</comment>
<evidence type="ECO:0000313" key="1">
    <source>
        <dbReference type="EMBL" id="MEE6310258.1"/>
    </source>
</evidence>
<name>A0ABU7SJZ4_9ACTN</name>
<dbReference type="Proteomes" id="UP001339911">
    <property type="component" value="Unassembled WGS sequence"/>
</dbReference>
<proteinExistence type="predicted"/>
<reference evidence="1 2" key="1">
    <citation type="submission" date="2024-01" db="EMBL/GenBank/DDBJ databases">
        <title>Genome insights into Plantactinospora veratri sp. nov.</title>
        <authorList>
            <person name="Wang L."/>
        </authorList>
    </citation>
    <scope>NUCLEOTIDE SEQUENCE [LARGE SCALE GENOMIC DNA]</scope>
    <source>
        <strain evidence="1 2">NEAU-FHS4</strain>
    </source>
</reference>
<gene>
    <name evidence="1" type="ORF">V1634_25815</name>
</gene>
<dbReference type="RefSeq" id="WP_331210482.1">
    <property type="nucleotide sequence ID" value="NZ_JAZGQL010000024.1"/>
</dbReference>
<evidence type="ECO:0000313" key="2">
    <source>
        <dbReference type="Proteomes" id="UP001339911"/>
    </source>
</evidence>